<evidence type="ECO:0000313" key="2">
    <source>
        <dbReference type="Proteomes" id="UP000324767"/>
    </source>
</evidence>
<comment type="caution">
    <text evidence="1">The sequence shown here is derived from an EMBL/GenBank/DDBJ whole genome shotgun (WGS) entry which is preliminary data.</text>
</comment>
<dbReference type="OrthoDB" id="5311240at2759"/>
<gene>
    <name evidence="1" type="ORF">FRX48_04266</name>
</gene>
<dbReference type="Proteomes" id="UP000324767">
    <property type="component" value="Unassembled WGS sequence"/>
</dbReference>
<sequence>MAQRSGMQLQWSLEHTANSTLSVARGIIEAATKNNVQALALLACERFGATLAICPETCRKVEDLVIKTRPPAVIGFLSAVVGYSSNDCASELVRSLAGVQFLGLAASLVTSTGSFQGGNALEAMLAGSAVDKTLLPTARQLKDLLASLEHRCVGSGFADSVLGYQILLTKSQRLSGAQARDLWRGSALYPEPVGIAMLVDAFRQLSRIGDAQQITIKATACAPWVVAFTKWCLGHPPSIYFNDGSPLLQQSAVKVTIIVSREISGHSGIEIAVHREVDTPAELIRAREALEPYSGMISIENYGRWLLREYELASETGWKAIRQALPYALKQIITHFVSSSDVATQKLITRPTTSPSAFEAPRLENEELLGLATSPFAPDSVISKMVARLLGLEQPPPLPSLREGLLIENLPLVELYLRDAKEQCPCSKCTLSSVNGFIGCFVTKFFTTLAFIITDIIALSLFDNSDSLLVYMNHKRRSQYTGDQTTEAISKILRWGRTGQDSLTALLDWALVLVGHNVSEDLCRDWVISSFQGQAVFPKLFETQVLKKRGYLTLSWAPGVLLHDGNIYTRGLYGRFDSTTDALPLLGVPKEVTEPINLVPSLKPVWRVTPSDLYLKIDLGLDSPLDNNLSFINTSAHQILHNMSMALVLESCPHDPSAALSRPDPFCEYSGPLIPYIEDKWNGDGTHVRVVAVAGSSSLRMFALSSAHFKAVLRGNACLSCCLDVCRRFDYKVIVC</sequence>
<accession>A0A5M8PTW6</accession>
<evidence type="ECO:0000313" key="1">
    <source>
        <dbReference type="EMBL" id="KAA6412116.1"/>
    </source>
</evidence>
<dbReference type="AlphaFoldDB" id="A0A5M8PTW6"/>
<dbReference type="EMBL" id="VXIT01000006">
    <property type="protein sequence ID" value="KAA6412116.1"/>
    <property type="molecule type" value="Genomic_DNA"/>
</dbReference>
<organism evidence="1 2">
    <name type="scientific">Lasallia pustulata</name>
    <dbReference type="NCBI Taxonomy" id="136370"/>
    <lineage>
        <taxon>Eukaryota</taxon>
        <taxon>Fungi</taxon>
        <taxon>Dikarya</taxon>
        <taxon>Ascomycota</taxon>
        <taxon>Pezizomycotina</taxon>
        <taxon>Lecanoromycetes</taxon>
        <taxon>OSLEUM clade</taxon>
        <taxon>Umbilicariomycetidae</taxon>
        <taxon>Umbilicariales</taxon>
        <taxon>Umbilicariaceae</taxon>
        <taxon>Lasallia</taxon>
    </lineage>
</organism>
<reference evidence="1 2" key="1">
    <citation type="submission" date="2019-09" db="EMBL/GenBank/DDBJ databases">
        <title>The hologenome of the rock-dwelling lichen Lasallia pustulata.</title>
        <authorList>
            <person name="Greshake Tzovaras B."/>
            <person name="Segers F."/>
            <person name="Bicker A."/>
            <person name="Dal Grande F."/>
            <person name="Otte J."/>
            <person name="Hankeln T."/>
            <person name="Schmitt I."/>
            <person name="Ebersberger I."/>
        </authorList>
    </citation>
    <scope>NUCLEOTIDE SEQUENCE [LARGE SCALE GENOMIC DNA]</scope>
    <source>
        <strain evidence="1">A1-1</strain>
    </source>
</reference>
<name>A0A5M8PTW6_9LECA</name>
<proteinExistence type="predicted"/>
<protein>
    <submittedName>
        <fullName evidence="1">Uncharacterized protein</fullName>
    </submittedName>
</protein>